<name>A0A0K9Q3G5_ZOSMR</name>
<dbReference type="AlphaFoldDB" id="A0A0K9Q3G5"/>
<dbReference type="EMBL" id="LFYR01000113">
    <property type="protein sequence ID" value="KMZ75811.1"/>
    <property type="molecule type" value="Genomic_DNA"/>
</dbReference>
<dbReference type="Proteomes" id="UP000036987">
    <property type="component" value="Unassembled WGS sequence"/>
</dbReference>
<sequence>MRDFQLLDILYSEPTTSAAIDLNLDYVSLMKSIVIPTSDYMKDLNYCQEHISDTAITIIDHSKSVSVSKSNFEIRPTSLPSISDPMSIDLPLGIPLNNLNPSTCNEDLVTSVGCIVLLVVGILPRGYVVPEKLLVHTLELVQYEEALEADDALCHGLDLDEYLVEQATVLRNAPTESVG</sequence>
<gene>
    <name evidence="1" type="ORF">ZOSMA_10G00790</name>
</gene>
<evidence type="ECO:0000313" key="2">
    <source>
        <dbReference type="Proteomes" id="UP000036987"/>
    </source>
</evidence>
<keyword evidence="2" id="KW-1185">Reference proteome</keyword>
<comment type="caution">
    <text evidence="1">The sequence shown here is derived from an EMBL/GenBank/DDBJ whole genome shotgun (WGS) entry which is preliminary data.</text>
</comment>
<accession>A0A0K9Q3G5</accession>
<evidence type="ECO:0000313" key="1">
    <source>
        <dbReference type="EMBL" id="KMZ75811.1"/>
    </source>
</evidence>
<protein>
    <submittedName>
        <fullName evidence="1">Uncharacterized protein</fullName>
    </submittedName>
</protein>
<organism evidence="1 2">
    <name type="scientific">Zostera marina</name>
    <name type="common">Eelgrass</name>
    <dbReference type="NCBI Taxonomy" id="29655"/>
    <lineage>
        <taxon>Eukaryota</taxon>
        <taxon>Viridiplantae</taxon>
        <taxon>Streptophyta</taxon>
        <taxon>Embryophyta</taxon>
        <taxon>Tracheophyta</taxon>
        <taxon>Spermatophyta</taxon>
        <taxon>Magnoliopsida</taxon>
        <taxon>Liliopsida</taxon>
        <taxon>Zosteraceae</taxon>
        <taxon>Zostera</taxon>
    </lineage>
</organism>
<proteinExistence type="predicted"/>
<reference evidence="2" key="1">
    <citation type="journal article" date="2016" name="Nature">
        <title>The genome of the seagrass Zostera marina reveals angiosperm adaptation to the sea.</title>
        <authorList>
            <person name="Olsen J.L."/>
            <person name="Rouze P."/>
            <person name="Verhelst B."/>
            <person name="Lin Y.-C."/>
            <person name="Bayer T."/>
            <person name="Collen J."/>
            <person name="Dattolo E."/>
            <person name="De Paoli E."/>
            <person name="Dittami S."/>
            <person name="Maumus F."/>
            <person name="Michel G."/>
            <person name="Kersting A."/>
            <person name="Lauritano C."/>
            <person name="Lohaus R."/>
            <person name="Toepel M."/>
            <person name="Tonon T."/>
            <person name="Vanneste K."/>
            <person name="Amirebrahimi M."/>
            <person name="Brakel J."/>
            <person name="Bostroem C."/>
            <person name="Chovatia M."/>
            <person name="Grimwood J."/>
            <person name="Jenkins J.W."/>
            <person name="Jueterbock A."/>
            <person name="Mraz A."/>
            <person name="Stam W.T."/>
            <person name="Tice H."/>
            <person name="Bornberg-Bauer E."/>
            <person name="Green P.J."/>
            <person name="Pearson G.A."/>
            <person name="Procaccini G."/>
            <person name="Duarte C.M."/>
            <person name="Schmutz J."/>
            <person name="Reusch T.B.H."/>
            <person name="Van de Peer Y."/>
        </authorList>
    </citation>
    <scope>NUCLEOTIDE SEQUENCE [LARGE SCALE GENOMIC DNA]</scope>
    <source>
        <strain evidence="2">cv. Finnish</strain>
    </source>
</reference>